<dbReference type="GO" id="GO:0008270">
    <property type="term" value="F:zinc ion binding"/>
    <property type="evidence" value="ECO:0007669"/>
    <property type="project" value="UniProtKB-KW"/>
</dbReference>
<proteinExistence type="predicted"/>
<dbReference type="Gene3D" id="3.30.40.10">
    <property type="entry name" value="Zinc/RING finger domain, C3HC4 (zinc finger)"/>
    <property type="match status" value="1"/>
</dbReference>
<sequence>MPSSPSTPTASVTAGEYLESQLLLEKEAREIMPYDPNTCSYQFGPIRQQLFACLTCISKDGNPSGVCYSCSIQCHASHELVELFTKRNFACDCGTTRMRANSACTLRGSPGALADDIPSASNEYNHNFAGEFCVCGHPYNPAEETGTMHQCFIGAACGEDWYHEECILGYPHGTFTKRERDRDEKDHNEKKDALEEKNIPIDVSSDDEEVTIPGFPPADSFEYFVCWKCTSRFPKVFQTIVEALLSDLQVLPYTPVSLEPMSKKRKVDGPYSLFFDDAFKARLSQLKDSSDVSSFVEDHPFLVSDDPVYEPPPDISDDEGSIYDMGSKMLNSMPREQAIESIQAYESIKDKLKDFFKPFAEGGKVVTEDEVRSFFLKIKKP</sequence>
<dbReference type="SMART" id="SM00396">
    <property type="entry name" value="ZnF_UBR1"/>
    <property type="match status" value="1"/>
</dbReference>
<keyword evidence="2" id="KW-0863">Zinc-finger</keyword>
<evidence type="ECO:0000256" key="4">
    <source>
        <dbReference type="PROSITE-ProRule" id="PRU00508"/>
    </source>
</evidence>
<protein>
    <recommendedName>
        <fullName evidence="5">UBR-type domain-containing protein</fullName>
    </recommendedName>
</protein>
<reference evidence="7" key="1">
    <citation type="submission" date="2016-05" db="EMBL/GenBank/DDBJ databases">
        <title>Comparative genomics of biotechnologically important yeasts.</title>
        <authorList>
            <consortium name="DOE Joint Genome Institute"/>
            <person name="Riley R."/>
            <person name="Haridas S."/>
            <person name="Wolfe K.H."/>
            <person name="Lopes M.R."/>
            <person name="Hittinger C.T."/>
            <person name="Goker M."/>
            <person name="Salamov A."/>
            <person name="Wisecaver J."/>
            <person name="Long T.M."/>
            <person name="Aerts A.L."/>
            <person name="Barry K."/>
            <person name="Choi C."/>
            <person name="Clum A."/>
            <person name="Coughlan A.Y."/>
            <person name="Deshpande S."/>
            <person name="Douglass A.P."/>
            <person name="Hanson S.J."/>
            <person name="Klenk H.-P."/>
            <person name="Labutti K."/>
            <person name="Lapidus A."/>
            <person name="Lindquist E."/>
            <person name="Lipzen A."/>
            <person name="Meier-Kolthoff J.P."/>
            <person name="Ohm R.A."/>
            <person name="Otillar R.P."/>
            <person name="Pangilinan J."/>
            <person name="Peng Y."/>
            <person name="Rokas A."/>
            <person name="Rosa C.A."/>
            <person name="Scheuner C."/>
            <person name="Sibirny A.A."/>
            <person name="Slot J.C."/>
            <person name="Stielow J.B."/>
            <person name="Sun H."/>
            <person name="Kurtzman C.P."/>
            <person name="Blackwell M."/>
            <person name="Grigoriev I.V."/>
            <person name="Jeffries T.W."/>
        </authorList>
    </citation>
    <scope>NUCLEOTIDE SEQUENCE [LARGE SCALE GENOMIC DNA]</scope>
    <source>
        <strain evidence="7">NRRL Y-12698</strain>
    </source>
</reference>
<evidence type="ECO:0000256" key="1">
    <source>
        <dbReference type="ARBA" id="ARBA00022723"/>
    </source>
</evidence>
<dbReference type="InterPro" id="IPR003126">
    <property type="entry name" value="Znf_UBR"/>
</dbReference>
<keyword evidence="1" id="KW-0479">Metal-binding</keyword>
<gene>
    <name evidence="6" type="ORF">BABINDRAFT_45969</name>
</gene>
<organism evidence="6 7">
    <name type="scientific">Babjeviella inositovora NRRL Y-12698</name>
    <dbReference type="NCBI Taxonomy" id="984486"/>
    <lineage>
        <taxon>Eukaryota</taxon>
        <taxon>Fungi</taxon>
        <taxon>Dikarya</taxon>
        <taxon>Ascomycota</taxon>
        <taxon>Saccharomycotina</taxon>
        <taxon>Pichiomycetes</taxon>
        <taxon>Serinales incertae sedis</taxon>
        <taxon>Babjeviella</taxon>
    </lineage>
</organism>
<evidence type="ECO:0000313" key="7">
    <source>
        <dbReference type="Proteomes" id="UP000094336"/>
    </source>
</evidence>
<feature type="zinc finger region" description="UBR-type" evidence="4">
    <location>
        <begin position="37"/>
        <end position="109"/>
    </location>
</feature>
<dbReference type="InterPro" id="IPR013083">
    <property type="entry name" value="Znf_RING/FYVE/PHD"/>
</dbReference>
<feature type="domain" description="UBR-type" evidence="5">
    <location>
        <begin position="37"/>
        <end position="109"/>
    </location>
</feature>
<dbReference type="EMBL" id="KV454427">
    <property type="protein sequence ID" value="ODQ81957.1"/>
    <property type="molecule type" value="Genomic_DNA"/>
</dbReference>
<keyword evidence="3" id="KW-0862">Zinc</keyword>
<dbReference type="AlphaFoldDB" id="A0A1E3QY23"/>
<dbReference type="OrthoDB" id="5795902at2759"/>
<dbReference type="GO" id="GO:0061630">
    <property type="term" value="F:ubiquitin protein ligase activity"/>
    <property type="evidence" value="ECO:0007669"/>
    <property type="project" value="InterPro"/>
</dbReference>
<keyword evidence="7" id="KW-1185">Reference proteome</keyword>
<dbReference type="GeneID" id="30149963"/>
<dbReference type="Proteomes" id="UP000094336">
    <property type="component" value="Unassembled WGS sequence"/>
</dbReference>
<dbReference type="Pfam" id="PF02207">
    <property type="entry name" value="zf-UBR"/>
    <property type="match status" value="1"/>
</dbReference>
<dbReference type="CDD" id="cd19677">
    <property type="entry name" value="UBR-box_UBR7"/>
    <property type="match status" value="1"/>
</dbReference>
<dbReference type="InterPro" id="IPR047506">
    <property type="entry name" value="UBR7-like_UBR-box"/>
</dbReference>
<dbReference type="GO" id="GO:0005737">
    <property type="term" value="C:cytoplasm"/>
    <property type="evidence" value="ECO:0007669"/>
    <property type="project" value="TreeGrafter"/>
</dbReference>
<dbReference type="RefSeq" id="XP_018987285.1">
    <property type="nucleotide sequence ID" value="XM_019132110.1"/>
</dbReference>
<accession>A0A1E3QY23</accession>
<evidence type="ECO:0000256" key="2">
    <source>
        <dbReference type="ARBA" id="ARBA00022771"/>
    </source>
</evidence>
<name>A0A1E3QY23_9ASCO</name>
<evidence type="ECO:0000259" key="5">
    <source>
        <dbReference type="PROSITE" id="PS51157"/>
    </source>
</evidence>
<dbReference type="InterPro" id="IPR040204">
    <property type="entry name" value="UBR7"/>
</dbReference>
<dbReference type="PANTHER" id="PTHR13513:SF9">
    <property type="entry name" value="E3 UBIQUITIN-PROTEIN LIGASE UBR7-RELATED"/>
    <property type="match status" value="1"/>
</dbReference>
<dbReference type="PROSITE" id="PS51157">
    <property type="entry name" value="ZF_UBR"/>
    <property type="match status" value="1"/>
</dbReference>
<evidence type="ECO:0000256" key="3">
    <source>
        <dbReference type="ARBA" id="ARBA00022833"/>
    </source>
</evidence>
<dbReference type="PANTHER" id="PTHR13513">
    <property type="entry name" value="E3 UBIQUITIN-PROTEIN LIGASE UBR7"/>
    <property type="match status" value="1"/>
</dbReference>
<evidence type="ECO:0000313" key="6">
    <source>
        <dbReference type="EMBL" id="ODQ81957.1"/>
    </source>
</evidence>